<dbReference type="RefSeq" id="WP_135471125.1">
    <property type="nucleotide sequence ID" value="NZ_CASNSU010000044.1"/>
</dbReference>
<comment type="caution">
    <text evidence="2">The sequence shown here is derived from an EMBL/GenBank/DDBJ whole genome shotgun (WGS) entry which is preliminary data.</text>
</comment>
<dbReference type="Pfam" id="PF08448">
    <property type="entry name" value="PAS_4"/>
    <property type="match status" value="1"/>
</dbReference>
<reference evidence="2 3" key="1">
    <citation type="submission" date="2019-02" db="EMBL/GenBank/DDBJ databases">
        <title>Isolation and identification of novel species under the genus Muribaculum.</title>
        <authorList>
            <person name="Miyake S."/>
            <person name="Ding Y."/>
            <person name="Low A."/>
            <person name="Soh M."/>
            <person name="Seedorf H."/>
        </authorList>
    </citation>
    <scope>NUCLEOTIDE SEQUENCE [LARGE SCALE GENOMIC DNA]</scope>
    <source>
        <strain evidence="2 3">TLL-A3</strain>
    </source>
</reference>
<dbReference type="EMBL" id="SJSA01000001">
    <property type="protein sequence ID" value="TGG40109.1"/>
    <property type="molecule type" value="Genomic_DNA"/>
</dbReference>
<evidence type="ECO:0000313" key="3">
    <source>
        <dbReference type="Proteomes" id="UP000297635"/>
    </source>
</evidence>
<keyword evidence="3" id="KW-1185">Reference proteome</keyword>
<dbReference type="InterPro" id="IPR035965">
    <property type="entry name" value="PAS-like_dom_sf"/>
</dbReference>
<sequence length="112" mass="12869">MIQEFQWAESMNCAVTVCDKEGVILYMNAPARELYRKHGDLIGTNLLGCHSERSRGIIRHMLDTGESNSYTIRKQGLRKMIYQTPWRKDGEVAGIVEISMIIPEELPHYDRG</sequence>
<dbReference type="Gene3D" id="3.30.450.20">
    <property type="entry name" value="PAS domain"/>
    <property type="match status" value="1"/>
</dbReference>
<dbReference type="InterPro" id="IPR013656">
    <property type="entry name" value="PAS_4"/>
</dbReference>
<protein>
    <submittedName>
        <fullName evidence="2">PAS sensor protein</fullName>
    </submittedName>
</protein>
<dbReference type="SUPFAM" id="SSF55785">
    <property type="entry name" value="PYP-like sensor domain (PAS domain)"/>
    <property type="match status" value="1"/>
</dbReference>
<gene>
    <name evidence="2" type="ORF">EZ315_05115</name>
</gene>
<proteinExistence type="predicted"/>
<evidence type="ECO:0000259" key="1">
    <source>
        <dbReference type="Pfam" id="PF08448"/>
    </source>
</evidence>
<accession>A0A4Z0V4I1</accession>
<dbReference type="Proteomes" id="UP000297635">
    <property type="component" value="Unassembled WGS sequence"/>
</dbReference>
<name>A0A4Z0V4I1_9BACT</name>
<organism evidence="2 3">
    <name type="scientific">Duncaniella freteri</name>
    <dbReference type="NCBI Taxonomy" id="2530391"/>
    <lineage>
        <taxon>Bacteria</taxon>
        <taxon>Pseudomonadati</taxon>
        <taxon>Bacteroidota</taxon>
        <taxon>Bacteroidia</taxon>
        <taxon>Bacteroidales</taxon>
        <taxon>Muribaculaceae</taxon>
        <taxon>Duncaniella</taxon>
    </lineage>
</organism>
<feature type="domain" description="PAS fold-4" evidence="1">
    <location>
        <begin position="9"/>
        <end position="99"/>
    </location>
</feature>
<dbReference type="AlphaFoldDB" id="A0A4Z0V4I1"/>
<evidence type="ECO:0000313" key="2">
    <source>
        <dbReference type="EMBL" id="TGG40109.1"/>
    </source>
</evidence>